<dbReference type="Gene3D" id="3.40.50.1820">
    <property type="entry name" value="alpha/beta hydrolase"/>
    <property type="match status" value="1"/>
</dbReference>
<dbReference type="InterPro" id="IPR000734">
    <property type="entry name" value="TAG_lipase"/>
</dbReference>
<dbReference type="GO" id="GO:0005615">
    <property type="term" value="C:extracellular space"/>
    <property type="evidence" value="ECO:0007669"/>
    <property type="project" value="TreeGrafter"/>
</dbReference>
<dbReference type="AlphaFoldDB" id="A0A9N9XQP4"/>
<evidence type="ECO:0000256" key="1">
    <source>
        <dbReference type="ARBA" id="ARBA00004613"/>
    </source>
</evidence>
<reference evidence="7" key="1">
    <citation type="submission" date="2022-01" db="EMBL/GenBank/DDBJ databases">
        <authorList>
            <person name="King R."/>
        </authorList>
    </citation>
    <scope>NUCLEOTIDE SEQUENCE</scope>
</reference>
<dbReference type="GO" id="GO:0017171">
    <property type="term" value="F:serine hydrolase activity"/>
    <property type="evidence" value="ECO:0007669"/>
    <property type="project" value="TreeGrafter"/>
</dbReference>
<evidence type="ECO:0000313" key="7">
    <source>
        <dbReference type="EMBL" id="CAG9861221.1"/>
    </source>
</evidence>
<dbReference type="Proteomes" id="UP001153712">
    <property type="component" value="Chromosome 4"/>
</dbReference>
<dbReference type="EMBL" id="OU900097">
    <property type="protein sequence ID" value="CAG9861221.1"/>
    <property type="molecule type" value="Genomic_DNA"/>
</dbReference>
<comment type="similarity">
    <text evidence="2 4">Belongs to the AB hydrolase superfamily. Lipase family.</text>
</comment>
<evidence type="ECO:0000256" key="5">
    <source>
        <dbReference type="SAM" id="SignalP"/>
    </source>
</evidence>
<gene>
    <name evidence="7" type="ORF">PHYEVI_LOCUS7564</name>
</gene>
<dbReference type="OrthoDB" id="199913at2759"/>
<dbReference type="InterPro" id="IPR013818">
    <property type="entry name" value="Lipase"/>
</dbReference>
<dbReference type="PANTHER" id="PTHR11610">
    <property type="entry name" value="LIPASE"/>
    <property type="match status" value="1"/>
</dbReference>
<comment type="subcellular location">
    <subcellularLocation>
        <location evidence="1">Secreted</location>
    </subcellularLocation>
</comment>
<accession>A0A9N9XQP4</accession>
<dbReference type="InterPro" id="IPR029058">
    <property type="entry name" value="AB_hydrolase_fold"/>
</dbReference>
<keyword evidence="3" id="KW-0964">Secreted</keyword>
<keyword evidence="8" id="KW-1185">Reference proteome</keyword>
<protein>
    <recommendedName>
        <fullName evidence="6">Lipase domain-containing protein</fullName>
    </recommendedName>
</protein>
<dbReference type="InterPro" id="IPR033906">
    <property type="entry name" value="Lipase_N"/>
</dbReference>
<sequence>MNIYVLLVTFFVGGFAYPDRLFREISPGVYQAEQISSPLPDLELAVKDNDVKIYFNDQKIYFNSQKPVLLNLSNSQEVLNKGYDDRKDTVFVIHGWHNEYDSPMCSTVSHAILNSKDVNVFIVDWSKIAKQNYFTARYSVAGVAKIVGRLIDDLIESNALQLNRTFFVGHSLGAHVAGICGAVLKGKVNHIVGLDPALPLFPWDEVDGRLDPTDAQFVQVIHTCSGILGYNRDLGHVDYWPNGGSDQPGCGGLLDIGGACSHSRSYKYFAESVMSDGFLSHKCDNYEDYENGKCDKEPTSPMGEYSPDYRATGRYFLQTHSESPFSQN</sequence>
<proteinExistence type="inferred from homology"/>
<keyword evidence="5" id="KW-0732">Signal</keyword>
<feature type="chain" id="PRO_5040218746" description="Lipase domain-containing protein" evidence="5">
    <location>
        <begin position="17"/>
        <end position="328"/>
    </location>
</feature>
<dbReference type="GO" id="GO:0016042">
    <property type="term" value="P:lipid catabolic process"/>
    <property type="evidence" value="ECO:0007669"/>
    <property type="project" value="TreeGrafter"/>
</dbReference>
<dbReference type="CDD" id="cd00707">
    <property type="entry name" value="Pancreat_lipase_like"/>
    <property type="match status" value="1"/>
</dbReference>
<evidence type="ECO:0000256" key="2">
    <source>
        <dbReference type="ARBA" id="ARBA00010701"/>
    </source>
</evidence>
<evidence type="ECO:0000259" key="6">
    <source>
        <dbReference type="Pfam" id="PF00151"/>
    </source>
</evidence>
<evidence type="ECO:0000256" key="3">
    <source>
        <dbReference type="ARBA" id="ARBA00022525"/>
    </source>
</evidence>
<organism evidence="7 8">
    <name type="scientific">Phyllotreta striolata</name>
    <name type="common">Striped flea beetle</name>
    <name type="synonym">Crioceris striolata</name>
    <dbReference type="NCBI Taxonomy" id="444603"/>
    <lineage>
        <taxon>Eukaryota</taxon>
        <taxon>Metazoa</taxon>
        <taxon>Ecdysozoa</taxon>
        <taxon>Arthropoda</taxon>
        <taxon>Hexapoda</taxon>
        <taxon>Insecta</taxon>
        <taxon>Pterygota</taxon>
        <taxon>Neoptera</taxon>
        <taxon>Endopterygota</taxon>
        <taxon>Coleoptera</taxon>
        <taxon>Polyphaga</taxon>
        <taxon>Cucujiformia</taxon>
        <taxon>Chrysomeloidea</taxon>
        <taxon>Chrysomelidae</taxon>
        <taxon>Galerucinae</taxon>
        <taxon>Alticini</taxon>
        <taxon>Phyllotreta</taxon>
    </lineage>
</organism>
<evidence type="ECO:0000256" key="4">
    <source>
        <dbReference type="RuleBase" id="RU004262"/>
    </source>
</evidence>
<dbReference type="Pfam" id="PF00151">
    <property type="entry name" value="Lipase"/>
    <property type="match status" value="1"/>
</dbReference>
<dbReference type="SUPFAM" id="SSF53474">
    <property type="entry name" value="alpha/beta-Hydrolases"/>
    <property type="match status" value="1"/>
</dbReference>
<dbReference type="PANTHER" id="PTHR11610:SF173">
    <property type="entry name" value="LIPASE DOMAIN-CONTAINING PROTEIN-RELATED"/>
    <property type="match status" value="1"/>
</dbReference>
<feature type="signal peptide" evidence="5">
    <location>
        <begin position="1"/>
        <end position="16"/>
    </location>
</feature>
<name>A0A9N9XQP4_PHYSR</name>
<feature type="domain" description="Lipase" evidence="6">
    <location>
        <begin position="71"/>
        <end position="325"/>
    </location>
</feature>
<dbReference type="PRINTS" id="PR00821">
    <property type="entry name" value="TAGLIPASE"/>
</dbReference>
<evidence type="ECO:0000313" key="8">
    <source>
        <dbReference type="Proteomes" id="UP001153712"/>
    </source>
</evidence>
<dbReference type="GO" id="GO:0016298">
    <property type="term" value="F:lipase activity"/>
    <property type="evidence" value="ECO:0007669"/>
    <property type="project" value="InterPro"/>
</dbReference>